<reference evidence="2 3" key="1">
    <citation type="journal article" date="2020" name="Antonie Van Leeuwenhoek">
        <title>Rhodopirellula heiligendammensis sp. nov., Rhodopirellula pilleata sp. nov., and Rhodopirellula solitaria sp. nov. isolated from natural or artificial marine surfaces in Northern Germany and California, USA, and emended description of the genus Rhodopirellula.</title>
        <authorList>
            <person name="Kallscheuer N."/>
            <person name="Wiegand S."/>
            <person name="Jogler M."/>
            <person name="Boedeker C."/>
            <person name="Peeters S.H."/>
            <person name="Rast P."/>
            <person name="Heuer A."/>
            <person name="Jetten M.S.M."/>
            <person name="Rohde M."/>
            <person name="Jogler C."/>
        </authorList>
    </citation>
    <scope>NUCLEOTIDE SEQUENCE [LARGE SCALE GENOMIC DNA]</scope>
    <source>
        <strain evidence="2 3">Poly21</strain>
    </source>
</reference>
<keyword evidence="1" id="KW-0812">Transmembrane</keyword>
<sequence>MPTVEDVPHRRENERVCFTLVVIAAESPADDSCLDLLELVKEECEVFWRDSRLKVLLSLAPNPLILFVVASVFLVFVCGHFANSPRSNS</sequence>
<organism evidence="2 3">
    <name type="scientific">Allorhodopirellula heiligendammensis</name>
    <dbReference type="NCBI Taxonomy" id="2714739"/>
    <lineage>
        <taxon>Bacteria</taxon>
        <taxon>Pseudomonadati</taxon>
        <taxon>Planctomycetota</taxon>
        <taxon>Planctomycetia</taxon>
        <taxon>Pirellulales</taxon>
        <taxon>Pirellulaceae</taxon>
        <taxon>Allorhodopirellula</taxon>
    </lineage>
</organism>
<evidence type="ECO:0000256" key="1">
    <source>
        <dbReference type="SAM" id="Phobius"/>
    </source>
</evidence>
<gene>
    <name evidence="2" type="ORF">Poly21_57620</name>
</gene>
<proteinExistence type="predicted"/>
<name>A0A5C6B099_9BACT</name>
<dbReference type="AlphaFoldDB" id="A0A5C6B099"/>
<feature type="transmembrane region" description="Helical" evidence="1">
    <location>
        <begin position="64"/>
        <end position="82"/>
    </location>
</feature>
<keyword evidence="3" id="KW-1185">Reference proteome</keyword>
<evidence type="ECO:0008006" key="4">
    <source>
        <dbReference type="Google" id="ProtNLM"/>
    </source>
</evidence>
<dbReference type="Proteomes" id="UP000319908">
    <property type="component" value="Unassembled WGS sequence"/>
</dbReference>
<keyword evidence="1" id="KW-1133">Transmembrane helix</keyword>
<protein>
    <recommendedName>
        <fullName evidence="4">Transmembrane protein</fullName>
    </recommendedName>
</protein>
<keyword evidence="1" id="KW-0472">Membrane</keyword>
<accession>A0A5C6B099</accession>
<comment type="caution">
    <text evidence="2">The sequence shown here is derived from an EMBL/GenBank/DDBJ whole genome shotgun (WGS) entry which is preliminary data.</text>
</comment>
<dbReference type="EMBL" id="SJPU01000031">
    <property type="protein sequence ID" value="TWU05330.1"/>
    <property type="molecule type" value="Genomic_DNA"/>
</dbReference>
<evidence type="ECO:0000313" key="2">
    <source>
        <dbReference type="EMBL" id="TWU05330.1"/>
    </source>
</evidence>
<evidence type="ECO:0000313" key="3">
    <source>
        <dbReference type="Proteomes" id="UP000319908"/>
    </source>
</evidence>